<evidence type="ECO:0000313" key="2">
    <source>
        <dbReference type="EMBL" id="KFN41384.1"/>
    </source>
</evidence>
<protein>
    <recommendedName>
        <fullName evidence="4">DUF1232 domain-containing protein</fullName>
    </recommendedName>
</protein>
<dbReference type="STRING" id="1121015.GCA_000420545_00424"/>
<dbReference type="RefSeq" id="WP_022968084.1">
    <property type="nucleotide sequence ID" value="NZ_ATVD01000001.1"/>
</dbReference>
<dbReference type="AlphaFoldDB" id="A0A091AQV8"/>
<evidence type="ECO:0008006" key="4">
    <source>
        <dbReference type="Google" id="ProtNLM"/>
    </source>
</evidence>
<dbReference type="Proteomes" id="UP000029385">
    <property type="component" value="Unassembled WGS sequence"/>
</dbReference>
<reference evidence="2 3" key="1">
    <citation type="submission" date="2013-09" db="EMBL/GenBank/DDBJ databases">
        <title>Genome sequencing of Arenimonas oryziterrae.</title>
        <authorList>
            <person name="Chen F."/>
            <person name="Wang G."/>
        </authorList>
    </citation>
    <scope>NUCLEOTIDE SEQUENCE [LARGE SCALE GENOMIC DNA]</scope>
    <source>
        <strain evidence="2 3">YC6267</strain>
    </source>
</reference>
<evidence type="ECO:0000256" key="1">
    <source>
        <dbReference type="SAM" id="MobiDB-lite"/>
    </source>
</evidence>
<comment type="caution">
    <text evidence="2">The sequence shown here is derived from an EMBL/GenBank/DDBJ whole genome shotgun (WGS) entry which is preliminary data.</text>
</comment>
<proteinExistence type="predicted"/>
<name>A0A091AQV8_9GAMM</name>
<evidence type="ECO:0000313" key="3">
    <source>
        <dbReference type="Proteomes" id="UP000029385"/>
    </source>
</evidence>
<feature type="compositionally biased region" description="Polar residues" evidence="1">
    <location>
        <begin position="1"/>
        <end position="11"/>
    </location>
</feature>
<organism evidence="2 3">
    <name type="scientific">Arenimonas oryziterrae DSM 21050 = YC6267</name>
    <dbReference type="NCBI Taxonomy" id="1121015"/>
    <lineage>
        <taxon>Bacteria</taxon>
        <taxon>Pseudomonadati</taxon>
        <taxon>Pseudomonadota</taxon>
        <taxon>Gammaproteobacteria</taxon>
        <taxon>Lysobacterales</taxon>
        <taxon>Lysobacteraceae</taxon>
        <taxon>Arenimonas</taxon>
    </lineage>
</organism>
<sequence>MNTSARFQANHSEPFPLRLPAPHAQPRRNSIAGVAINDDAIGDFNVELRALSAQAPMVDADQVVSLIRWLQTLPTETAVATINLRMARVESLRRMLHDPNWEVSTEFAARIRQLLGYINRFDDLIPDELPLIGHLDDALLVELTWIEFAGEVQDYRDFCRFRSENHIRGDAGEQRAAWESDCLAQANDLLLRQEIRVRGYARPAAMQRVFRVC</sequence>
<accession>A0A091AQV8</accession>
<keyword evidence="3" id="KW-1185">Reference proteome</keyword>
<dbReference type="eggNOG" id="COG3339">
    <property type="taxonomic scope" value="Bacteria"/>
</dbReference>
<dbReference type="OrthoDB" id="6023226at2"/>
<gene>
    <name evidence="2" type="ORF">N789_05780</name>
</gene>
<dbReference type="PATRIC" id="fig|1121015.4.peg.2821"/>
<feature type="region of interest" description="Disordered" evidence="1">
    <location>
        <begin position="1"/>
        <end position="22"/>
    </location>
</feature>
<dbReference type="EMBL" id="AVCI01000045">
    <property type="protein sequence ID" value="KFN41384.1"/>
    <property type="molecule type" value="Genomic_DNA"/>
</dbReference>